<dbReference type="AlphaFoldDB" id="A0A1H9VIE9"/>
<evidence type="ECO:0000313" key="2">
    <source>
        <dbReference type="EMBL" id="SES21027.1"/>
    </source>
</evidence>
<reference evidence="3" key="1">
    <citation type="submission" date="2016-10" db="EMBL/GenBank/DDBJ databases">
        <authorList>
            <person name="Varghese N."/>
            <person name="Submissions S."/>
        </authorList>
    </citation>
    <scope>NUCLEOTIDE SEQUENCE [LARGE SCALE GENOMIC DNA]</scope>
    <source>
        <strain evidence="3">CGMCC 1.6963</strain>
    </source>
</reference>
<keyword evidence="3" id="KW-1185">Reference proteome</keyword>
<evidence type="ECO:0000313" key="3">
    <source>
        <dbReference type="Proteomes" id="UP000199019"/>
    </source>
</evidence>
<protein>
    <submittedName>
        <fullName evidence="2">Uncharacterized protein</fullName>
    </submittedName>
</protein>
<evidence type="ECO:0000256" key="1">
    <source>
        <dbReference type="SAM" id="Coils"/>
    </source>
</evidence>
<organism evidence="2 3">
    <name type="scientific">Pedococcus cremeus</name>
    <dbReference type="NCBI Taxonomy" id="587636"/>
    <lineage>
        <taxon>Bacteria</taxon>
        <taxon>Bacillati</taxon>
        <taxon>Actinomycetota</taxon>
        <taxon>Actinomycetes</taxon>
        <taxon>Micrococcales</taxon>
        <taxon>Intrasporangiaceae</taxon>
        <taxon>Pedococcus</taxon>
    </lineage>
</organism>
<dbReference type="Proteomes" id="UP000199019">
    <property type="component" value="Unassembled WGS sequence"/>
</dbReference>
<dbReference type="EMBL" id="FOHB01000004">
    <property type="protein sequence ID" value="SES21027.1"/>
    <property type="molecule type" value="Genomic_DNA"/>
</dbReference>
<keyword evidence="1" id="KW-0175">Coiled coil</keyword>
<name>A0A1H9VIE9_9MICO</name>
<accession>A0A1H9VIE9</accession>
<feature type="coiled-coil region" evidence="1">
    <location>
        <begin position="42"/>
        <end position="69"/>
    </location>
</feature>
<gene>
    <name evidence="2" type="ORF">SAMN05216199_2341</name>
</gene>
<proteinExistence type="predicted"/>
<dbReference type="STRING" id="587636.SAMN05216199_2341"/>
<sequence>MKHTDDDGDLSVFISGDLVLFACSKGHAWTAPLSIEPGAGPTRHLDTDVEETQDELEELSVEHERYAELVRRFGPGVPRALGFH</sequence>